<reference evidence="8" key="1">
    <citation type="submission" date="2020-09" db="EMBL/GenBank/DDBJ databases">
        <title>Genome-Enabled Discovery of Anthraquinone Biosynthesis in Senna tora.</title>
        <authorList>
            <person name="Kang S.-H."/>
            <person name="Pandey R.P."/>
            <person name="Lee C.-M."/>
            <person name="Sim J.-S."/>
            <person name="Jeong J.-T."/>
            <person name="Choi B.-S."/>
            <person name="Jung M."/>
            <person name="Ginzburg D."/>
            <person name="Zhao K."/>
            <person name="Won S.Y."/>
            <person name="Oh T.-J."/>
            <person name="Yu Y."/>
            <person name="Kim N.-H."/>
            <person name="Lee O.R."/>
            <person name="Lee T.-H."/>
            <person name="Bashyal P."/>
            <person name="Kim T.-S."/>
            <person name="Lee W.-H."/>
            <person name="Kawkins C."/>
            <person name="Kim C.-K."/>
            <person name="Kim J.S."/>
            <person name="Ahn B.O."/>
            <person name="Rhee S.Y."/>
            <person name="Sohng J.K."/>
        </authorList>
    </citation>
    <scope>NUCLEOTIDE SEQUENCE</scope>
    <source>
        <tissue evidence="8">Leaf</tissue>
    </source>
</reference>
<protein>
    <submittedName>
        <fullName evidence="8">Protein FLX-like 3</fullName>
    </submittedName>
</protein>
<feature type="region of interest" description="Disordered" evidence="7">
    <location>
        <begin position="255"/>
        <end position="283"/>
    </location>
</feature>
<feature type="coiled-coil region" evidence="6">
    <location>
        <begin position="48"/>
        <end position="96"/>
    </location>
</feature>
<dbReference type="GO" id="GO:0030154">
    <property type="term" value="P:cell differentiation"/>
    <property type="evidence" value="ECO:0007669"/>
    <property type="project" value="UniProtKB-KW"/>
</dbReference>
<gene>
    <name evidence="8" type="ORF">G2W53_000377</name>
</gene>
<dbReference type="AlphaFoldDB" id="A0A834XFR4"/>
<evidence type="ECO:0000256" key="4">
    <source>
        <dbReference type="ARBA" id="ARBA00023054"/>
    </source>
</evidence>
<feature type="compositionally biased region" description="Basic and acidic residues" evidence="7">
    <location>
        <begin position="9"/>
        <end position="27"/>
    </location>
</feature>
<keyword evidence="2" id="KW-0217">Developmental protein</keyword>
<dbReference type="OrthoDB" id="2018286at2759"/>
<keyword evidence="4 6" id="KW-0175">Coiled coil</keyword>
<evidence type="ECO:0000256" key="6">
    <source>
        <dbReference type="SAM" id="Coils"/>
    </source>
</evidence>
<keyword evidence="3" id="KW-0221">Differentiation</keyword>
<evidence type="ECO:0000256" key="1">
    <source>
        <dbReference type="ARBA" id="ARBA00005405"/>
    </source>
</evidence>
<dbReference type="EMBL" id="JAAIUW010000001">
    <property type="protein sequence ID" value="KAF7843472.1"/>
    <property type="molecule type" value="Genomic_DNA"/>
</dbReference>
<dbReference type="Proteomes" id="UP000634136">
    <property type="component" value="Unassembled WGS sequence"/>
</dbReference>
<evidence type="ECO:0000256" key="5">
    <source>
        <dbReference type="ARBA" id="ARBA00023089"/>
    </source>
</evidence>
<dbReference type="PANTHER" id="PTHR33405">
    <property type="entry name" value="PROTEIN FLX-LIKE 2"/>
    <property type="match status" value="1"/>
</dbReference>
<dbReference type="PANTHER" id="PTHR33405:SF20">
    <property type="entry name" value="PROTEIN FLX-LIKE 3"/>
    <property type="match status" value="1"/>
</dbReference>
<sequence>MSKRNRGHREREAFNDRRGYLPERPFLREPPMQRPRIAPHPILLEEELEMQRAEIQRLVADNRRLVEDRMAMQQDLAAAKEELHRMNRAISDLRADQDLKSRELIEKGLKLESDLRATEPLKKEAVQLRAEVQKLNNLRQDLTGKVQTLTQDITRLQADNQQIPLLRAEIDGLHQELMRARAVADYEKKANIELLEQRQGMENNMVSMSREVEKLRAELTIADGRHWSAGGPYGTKYGGSNGGLPAPYSDGYRAHLGGADKSPLYGRTATSGGGRDKPHMSLR</sequence>
<feature type="compositionally biased region" description="Basic and acidic residues" evidence="7">
    <location>
        <begin position="274"/>
        <end position="283"/>
    </location>
</feature>
<accession>A0A834XFR4</accession>
<name>A0A834XFR4_9FABA</name>
<proteinExistence type="inferred from homology"/>
<feature type="region of interest" description="Disordered" evidence="7">
    <location>
        <begin position="1"/>
        <end position="34"/>
    </location>
</feature>
<keyword evidence="5" id="KW-0287">Flowering</keyword>
<keyword evidence="9" id="KW-1185">Reference proteome</keyword>
<dbReference type="Gene3D" id="1.10.287.510">
    <property type="entry name" value="Helix hairpin bin"/>
    <property type="match status" value="1"/>
</dbReference>
<dbReference type="GO" id="GO:0009908">
    <property type="term" value="P:flower development"/>
    <property type="evidence" value="ECO:0007669"/>
    <property type="project" value="UniProtKB-KW"/>
</dbReference>
<evidence type="ECO:0000313" key="8">
    <source>
        <dbReference type="EMBL" id="KAF7843472.1"/>
    </source>
</evidence>
<comment type="similarity">
    <text evidence="1">Belongs to the FLX family.</text>
</comment>
<feature type="coiled-coil region" evidence="6">
    <location>
        <begin position="191"/>
        <end position="218"/>
    </location>
</feature>
<feature type="coiled-coil region" evidence="6">
    <location>
        <begin position="121"/>
        <end position="159"/>
    </location>
</feature>
<evidence type="ECO:0000256" key="7">
    <source>
        <dbReference type="SAM" id="MobiDB-lite"/>
    </source>
</evidence>
<comment type="caution">
    <text evidence="8">The sequence shown here is derived from an EMBL/GenBank/DDBJ whole genome shotgun (WGS) entry which is preliminary data.</text>
</comment>
<dbReference type="InterPro" id="IPR040353">
    <property type="entry name" value="FLX/FLX-like"/>
</dbReference>
<evidence type="ECO:0000313" key="9">
    <source>
        <dbReference type="Proteomes" id="UP000634136"/>
    </source>
</evidence>
<evidence type="ECO:0000256" key="2">
    <source>
        <dbReference type="ARBA" id="ARBA00022473"/>
    </source>
</evidence>
<evidence type="ECO:0000256" key="3">
    <source>
        <dbReference type="ARBA" id="ARBA00022782"/>
    </source>
</evidence>
<organism evidence="8 9">
    <name type="scientific">Senna tora</name>
    <dbReference type="NCBI Taxonomy" id="362788"/>
    <lineage>
        <taxon>Eukaryota</taxon>
        <taxon>Viridiplantae</taxon>
        <taxon>Streptophyta</taxon>
        <taxon>Embryophyta</taxon>
        <taxon>Tracheophyta</taxon>
        <taxon>Spermatophyta</taxon>
        <taxon>Magnoliopsida</taxon>
        <taxon>eudicotyledons</taxon>
        <taxon>Gunneridae</taxon>
        <taxon>Pentapetalae</taxon>
        <taxon>rosids</taxon>
        <taxon>fabids</taxon>
        <taxon>Fabales</taxon>
        <taxon>Fabaceae</taxon>
        <taxon>Caesalpinioideae</taxon>
        <taxon>Cassia clade</taxon>
        <taxon>Senna</taxon>
    </lineage>
</organism>